<feature type="region of interest" description="Disordered" evidence="1">
    <location>
        <begin position="404"/>
        <end position="435"/>
    </location>
</feature>
<proteinExistence type="predicted"/>
<feature type="region of interest" description="Disordered" evidence="1">
    <location>
        <begin position="59"/>
        <end position="89"/>
    </location>
</feature>
<dbReference type="OrthoDB" id="3794317at2759"/>
<evidence type="ECO:0000256" key="1">
    <source>
        <dbReference type="SAM" id="MobiDB-lite"/>
    </source>
</evidence>
<dbReference type="AlphaFoldDB" id="A0A9P6KUS2"/>
<evidence type="ECO:0000313" key="3">
    <source>
        <dbReference type="Proteomes" id="UP000756921"/>
    </source>
</evidence>
<evidence type="ECO:0000313" key="2">
    <source>
        <dbReference type="EMBL" id="KAF9739615.1"/>
    </source>
</evidence>
<organism evidence="2 3">
    <name type="scientific">Paraphaeosphaeria minitans</name>
    <dbReference type="NCBI Taxonomy" id="565426"/>
    <lineage>
        <taxon>Eukaryota</taxon>
        <taxon>Fungi</taxon>
        <taxon>Dikarya</taxon>
        <taxon>Ascomycota</taxon>
        <taxon>Pezizomycotina</taxon>
        <taxon>Dothideomycetes</taxon>
        <taxon>Pleosporomycetidae</taxon>
        <taxon>Pleosporales</taxon>
        <taxon>Massarineae</taxon>
        <taxon>Didymosphaeriaceae</taxon>
        <taxon>Paraphaeosphaeria</taxon>
    </lineage>
</organism>
<dbReference type="Proteomes" id="UP000756921">
    <property type="component" value="Unassembled WGS sequence"/>
</dbReference>
<reference evidence="2" key="1">
    <citation type="journal article" date="2020" name="Mol. Plant Microbe Interact.">
        <title>Genome Sequence of the Biocontrol Agent Coniothyrium minitans strain Conio (IMI 134523).</title>
        <authorList>
            <person name="Patel D."/>
            <person name="Shittu T.A."/>
            <person name="Baroncelli R."/>
            <person name="Muthumeenakshi S."/>
            <person name="Osborne T.H."/>
            <person name="Janganan T.K."/>
            <person name="Sreenivasaprasad S."/>
        </authorList>
    </citation>
    <scope>NUCLEOTIDE SEQUENCE</scope>
    <source>
        <strain evidence="2">Conio</strain>
    </source>
</reference>
<sequence length="449" mass="49164">MSRENMPFSEAGRDGYLPVYQEDFGVRGEFYDGGDTPTFSSAFDQDALDGLGFGLQDGRIAPASSRTGSGTATPVGGHSPESDFGAYNFEQSHHGYPVLDDLDRGTTPYPPHLHTPHALYQKPIERPLPYRSGPNSNTSYAPSAVHNFNRTHPPHRRSWSQNDIERLPNLAPQPYPPGVRHQPPFPPRQNANPTFVRLCETRHSRPPTSRNSSDGKNTARYTHAQTRAGHNGRTGNPPTSMPVSIGMSLAPGAQNRAVPTSGNVQLIGPPKLVHMSHGEQRKTSQKIIEVGAMAVLSMTSANANASGKVENLDPRLLLMGYEGRAREKSGAPSPEAVEERVEPREKMLMELVKMEMMLKEGEGGEKEEMALKGCGMIREVLEKGSGREEGERYDFRRVFDRGVTDCESSREDESSVNKAEASSPVASDEGSPLTDEELMRELVGDFSSP</sequence>
<dbReference type="EMBL" id="WJXW01000002">
    <property type="protein sequence ID" value="KAF9739615.1"/>
    <property type="molecule type" value="Genomic_DNA"/>
</dbReference>
<name>A0A9P6KUS2_9PLEO</name>
<gene>
    <name evidence="2" type="ORF">PMIN01_02249</name>
</gene>
<keyword evidence="3" id="KW-1185">Reference proteome</keyword>
<protein>
    <submittedName>
        <fullName evidence="2">Uncharacterized protein</fullName>
    </submittedName>
</protein>
<comment type="caution">
    <text evidence="2">The sequence shown here is derived from an EMBL/GenBank/DDBJ whole genome shotgun (WGS) entry which is preliminary data.</text>
</comment>
<accession>A0A9P6KUS2</accession>
<feature type="compositionally biased region" description="Basic and acidic residues" evidence="1">
    <location>
        <begin position="404"/>
        <end position="415"/>
    </location>
</feature>